<dbReference type="Proteomes" id="UP000245609">
    <property type="component" value="Unassembled WGS sequence"/>
</dbReference>
<organism evidence="1 2">
    <name type="scientific">Smittium megazygosporum</name>
    <dbReference type="NCBI Taxonomy" id="133381"/>
    <lineage>
        <taxon>Eukaryota</taxon>
        <taxon>Fungi</taxon>
        <taxon>Fungi incertae sedis</taxon>
        <taxon>Zoopagomycota</taxon>
        <taxon>Kickxellomycotina</taxon>
        <taxon>Harpellomycetes</taxon>
        <taxon>Harpellales</taxon>
        <taxon>Legeriomycetaceae</taxon>
        <taxon>Smittium</taxon>
    </lineage>
</organism>
<feature type="non-terminal residue" evidence="1">
    <location>
        <position position="289"/>
    </location>
</feature>
<accession>A0A2T9Z9A3</accession>
<comment type="caution">
    <text evidence="1">The sequence shown here is derived from an EMBL/GenBank/DDBJ whole genome shotgun (WGS) entry which is preliminary data.</text>
</comment>
<dbReference type="OrthoDB" id="5545891at2759"/>
<sequence length="289" mass="32918">MLLQDLIDRFLAFRAEVSYELSQRVNDLLIANARLLANNQNSEDDFISSRYVIRDLTTYPRLLEALPSIQEDFFRSPLTDAERREIIQTCPRTEGINYSPPPINEVATTTIKKADTALYNTQSFLAQATRPIDYFVHKLLHENENIGSDDPRIIFAATMRTILSEAATMLTQGRVDNLHYGLNLQGKPARINQSEPDSLIDQETLEKLLNLKKANITQTRRPFRQRQQQAATLPLHYQANYTAMAQPVIPASIPVEHTQQYTNAQAPLPGQMQFQSSIPAERGFQRGQY</sequence>
<evidence type="ECO:0000313" key="2">
    <source>
        <dbReference type="Proteomes" id="UP000245609"/>
    </source>
</evidence>
<keyword evidence="2" id="KW-1185">Reference proteome</keyword>
<dbReference type="EMBL" id="MBFS01001303">
    <property type="protein sequence ID" value="PVV01178.1"/>
    <property type="molecule type" value="Genomic_DNA"/>
</dbReference>
<gene>
    <name evidence="1" type="ORF">BB560_004413</name>
</gene>
<name>A0A2T9Z9A3_9FUNG</name>
<evidence type="ECO:0000313" key="1">
    <source>
        <dbReference type="EMBL" id="PVV01178.1"/>
    </source>
</evidence>
<reference evidence="1 2" key="1">
    <citation type="journal article" date="2018" name="MBio">
        <title>Comparative Genomics Reveals the Core Gene Toolbox for the Fungus-Insect Symbiosis.</title>
        <authorList>
            <person name="Wang Y."/>
            <person name="Stata M."/>
            <person name="Wang W."/>
            <person name="Stajich J.E."/>
            <person name="White M.M."/>
            <person name="Moncalvo J.M."/>
        </authorList>
    </citation>
    <scope>NUCLEOTIDE SEQUENCE [LARGE SCALE GENOMIC DNA]</scope>
    <source>
        <strain evidence="1 2">SC-DP-2</strain>
    </source>
</reference>
<dbReference type="AlphaFoldDB" id="A0A2T9Z9A3"/>
<protein>
    <submittedName>
        <fullName evidence="1">Uncharacterized protein</fullName>
    </submittedName>
</protein>
<proteinExistence type="predicted"/>